<feature type="transmembrane region" description="Helical" evidence="1">
    <location>
        <begin position="85"/>
        <end position="106"/>
    </location>
</feature>
<dbReference type="InterPro" id="IPR043993">
    <property type="entry name" value="T4SS_pilin"/>
</dbReference>
<dbReference type="EMBL" id="MHKV01000038">
    <property type="protein sequence ID" value="OGY96720.1"/>
    <property type="molecule type" value="Genomic_DNA"/>
</dbReference>
<dbReference type="Pfam" id="PF18895">
    <property type="entry name" value="T4SS_pilin"/>
    <property type="match status" value="1"/>
</dbReference>
<sequence>MDWLFQKLILITYAQQSGFGGRGTGGGIRISNPLKADTIIGVWDSITTYLIYTGGFVVAIVVIYGGFQILTAGGQPEKFTTGRKTILYAVIGYGIIIISKGVTLILKQLLGGSAS</sequence>
<dbReference type="AlphaFoldDB" id="A0A1G2C7T0"/>
<protein>
    <submittedName>
        <fullName evidence="2">Uncharacterized protein</fullName>
    </submittedName>
</protein>
<keyword evidence="1" id="KW-0472">Membrane</keyword>
<feature type="transmembrane region" description="Helical" evidence="1">
    <location>
        <begin position="49"/>
        <end position="73"/>
    </location>
</feature>
<evidence type="ECO:0000313" key="2">
    <source>
        <dbReference type="EMBL" id="OGY96720.1"/>
    </source>
</evidence>
<reference evidence="2 3" key="1">
    <citation type="journal article" date="2016" name="Nat. Commun.">
        <title>Thousands of microbial genomes shed light on interconnected biogeochemical processes in an aquifer system.</title>
        <authorList>
            <person name="Anantharaman K."/>
            <person name="Brown C.T."/>
            <person name="Hug L.A."/>
            <person name="Sharon I."/>
            <person name="Castelle C.J."/>
            <person name="Probst A.J."/>
            <person name="Thomas B.C."/>
            <person name="Singh A."/>
            <person name="Wilkins M.J."/>
            <person name="Karaoz U."/>
            <person name="Brodie E.L."/>
            <person name="Williams K.H."/>
            <person name="Hubbard S.S."/>
            <person name="Banfield J.F."/>
        </authorList>
    </citation>
    <scope>NUCLEOTIDE SEQUENCE [LARGE SCALE GENOMIC DNA]</scope>
</reference>
<proteinExistence type="predicted"/>
<dbReference type="Proteomes" id="UP000176349">
    <property type="component" value="Unassembled WGS sequence"/>
</dbReference>
<keyword evidence="1" id="KW-1133">Transmembrane helix</keyword>
<gene>
    <name evidence="2" type="ORF">A2128_00615</name>
</gene>
<evidence type="ECO:0000313" key="3">
    <source>
        <dbReference type="Proteomes" id="UP000176349"/>
    </source>
</evidence>
<accession>A0A1G2C7T0</accession>
<comment type="caution">
    <text evidence="2">The sequence shown here is derived from an EMBL/GenBank/DDBJ whole genome shotgun (WGS) entry which is preliminary data.</text>
</comment>
<organism evidence="2 3">
    <name type="scientific">Candidatus Liptonbacteria bacterium GWC1_60_9</name>
    <dbReference type="NCBI Taxonomy" id="1798645"/>
    <lineage>
        <taxon>Bacteria</taxon>
        <taxon>Candidatus Liptoniibacteriota</taxon>
    </lineage>
</organism>
<evidence type="ECO:0000256" key="1">
    <source>
        <dbReference type="SAM" id="Phobius"/>
    </source>
</evidence>
<keyword evidence="1" id="KW-0812">Transmembrane</keyword>
<name>A0A1G2C7T0_9BACT</name>